<dbReference type="PROSITE" id="PS51257">
    <property type="entry name" value="PROKAR_LIPOPROTEIN"/>
    <property type="match status" value="1"/>
</dbReference>
<name>N1R3I6_AEGTA</name>
<sequence length="105" mass="10853">MAKRLDVALRLLLLLLVVVLASCDGRELKGNAKCLAVALLLLVVLASCDGRELKGKGGVDEVKDLMPGLPVPLPPLVPLPKPPLPPVVPGIPPTARGSADSNKSP</sequence>
<dbReference type="EnsemblPlants" id="EMT16190">
    <property type="protein sequence ID" value="EMT16190"/>
    <property type="gene ID" value="F775_29465"/>
</dbReference>
<evidence type="ECO:0000313" key="1">
    <source>
        <dbReference type="EnsemblPlants" id="EMT16190"/>
    </source>
</evidence>
<accession>N1R3I6</accession>
<organism evidence="1">
    <name type="scientific">Aegilops tauschii</name>
    <name type="common">Tausch's goatgrass</name>
    <name type="synonym">Aegilops squarrosa</name>
    <dbReference type="NCBI Taxonomy" id="37682"/>
    <lineage>
        <taxon>Eukaryota</taxon>
        <taxon>Viridiplantae</taxon>
        <taxon>Streptophyta</taxon>
        <taxon>Embryophyta</taxon>
        <taxon>Tracheophyta</taxon>
        <taxon>Spermatophyta</taxon>
        <taxon>Magnoliopsida</taxon>
        <taxon>Liliopsida</taxon>
        <taxon>Poales</taxon>
        <taxon>Poaceae</taxon>
        <taxon>BOP clade</taxon>
        <taxon>Pooideae</taxon>
        <taxon>Triticodae</taxon>
        <taxon>Triticeae</taxon>
        <taxon>Triticinae</taxon>
        <taxon>Aegilops</taxon>
    </lineage>
</organism>
<protein>
    <submittedName>
        <fullName evidence="1">Uncharacterized protein</fullName>
    </submittedName>
</protein>
<proteinExistence type="predicted"/>
<dbReference type="AlphaFoldDB" id="N1R3I6"/>
<reference evidence="1" key="1">
    <citation type="submission" date="2015-06" db="UniProtKB">
        <authorList>
            <consortium name="EnsemblPlants"/>
        </authorList>
    </citation>
    <scope>IDENTIFICATION</scope>
</reference>